<dbReference type="GO" id="GO:0110155">
    <property type="term" value="P:NAD-cap decapping"/>
    <property type="evidence" value="ECO:0007669"/>
    <property type="project" value="TreeGrafter"/>
</dbReference>
<evidence type="ECO:0000256" key="2">
    <source>
        <dbReference type="ARBA" id="ARBA00006562"/>
    </source>
</evidence>
<evidence type="ECO:0000256" key="6">
    <source>
        <dbReference type="RuleBase" id="RU367113"/>
    </source>
</evidence>
<dbReference type="EC" id="3.6.1.-" evidence="6"/>
<dbReference type="GO" id="GO:0046872">
    <property type="term" value="F:metal ion binding"/>
    <property type="evidence" value="ECO:0007669"/>
    <property type="project" value="UniProtKB-KW"/>
</dbReference>
<reference evidence="8" key="1">
    <citation type="submission" date="2016-04" db="EMBL/GenBank/DDBJ databases">
        <authorList>
            <person name="Evans L.H."/>
            <person name="Alamgir A."/>
            <person name="Owens N."/>
            <person name="Weber N.D."/>
            <person name="Virtaneva K."/>
            <person name="Barbian K."/>
            <person name="Babar A."/>
            <person name="Rosenke K."/>
        </authorList>
    </citation>
    <scope>NUCLEOTIDE SEQUENCE [LARGE SCALE GENOMIC DNA]</scope>
    <source>
        <strain evidence="8">CBS 101.48</strain>
    </source>
</reference>
<keyword evidence="6" id="KW-0547">Nucleotide-binding</keyword>
<dbReference type="AlphaFoldDB" id="A0A163JRB7"/>
<evidence type="ECO:0000313" key="9">
    <source>
        <dbReference type="Proteomes" id="UP000078561"/>
    </source>
</evidence>
<dbReference type="GO" id="GO:0000956">
    <property type="term" value="P:nuclear-transcribed mRNA catabolic process"/>
    <property type="evidence" value="ECO:0007669"/>
    <property type="project" value="TreeGrafter"/>
</dbReference>
<dbReference type="Pfam" id="PF08652">
    <property type="entry name" value="RAI1"/>
    <property type="match status" value="1"/>
</dbReference>
<dbReference type="OMA" id="VVTWRGH"/>
<gene>
    <name evidence="8" type="primary">ABSGL_07064.1 scaffold 8717</name>
</gene>
<dbReference type="PANTHER" id="PTHR12395:SF9">
    <property type="entry name" value="DECAPPING AND EXORIBONUCLEASE PROTEIN"/>
    <property type="match status" value="1"/>
</dbReference>
<comment type="subcellular location">
    <subcellularLocation>
        <location evidence="6">Nucleus</location>
    </subcellularLocation>
</comment>
<dbReference type="OrthoDB" id="5853397at2759"/>
<dbReference type="GO" id="GO:0000166">
    <property type="term" value="F:nucleotide binding"/>
    <property type="evidence" value="ECO:0007669"/>
    <property type="project" value="UniProtKB-KW"/>
</dbReference>
<dbReference type="EMBL" id="LT553527">
    <property type="protein sequence ID" value="SAM01323.1"/>
    <property type="molecule type" value="Genomic_DNA"/>
</dbReference>
<dbReference type="GO" id="GO:0034353">
    <property type="term" value="F:mRNA 5'-diphosphatase activity"/>
    <property type="evidence" value="ECO:0007669"/>
    <property type="project" value="TreeGrafter"/>
</dbReference>
<evidence type="ECO:0000259" key="7">
    <source>
        <dbReference type="Pfam" id="PF08652"/>
    </source>
</evidence>
<dbReference type="InterPro" id="IPR013961">
    <property type="entry name" value="RAI1"/>
</dbReference>
<dbReference type="FunCoup" id="A0A163JRB7">
    <property type="interactions" value="289"/>
</dbReference>
<keyword evidence="6" id="KW-0479">Metal-binding</keyword>
<dbReference type="InParanoid" id="A0A163JRB7"/>
<comment type="catalytic activity">
    <reaction evidence="4">
        <text>a 5'-end triphospho-ribonucleoside in mRNA + H2O = a 5'-end phospho-ribonucleoside in mRNA + diphosphate + H(+)</text>
        <dbReference type="Rhea" id="RHEA:78683"/>
        <dbReference type="Rhea" id="RHEA-COMP:15692"/>
        <dbReference type="Rhea" id="RHEA-COMP:17164"/>
        <dbReference type="ChEBI" id="CHEBI:15377"/>
        <dbReference type="ChEBI" id="CHEBI:15378"/>
        <dbReference type="ChEBI" id="CHEBI:33019"/>
        <dbReference type="ChEBI" id="CHEBI:138282"/>
        <dbReference type="ChEBI" id="CHEBI:167618"/>
    </reaction>
    <physiologicalReaction direction="left-to-right" evidence="4">
        <dbReference type="Rhea" id="RHEA:78684"/>
    </physiologicalReaction>
</comment>
<evidence type="ECO:0000256" key="4">
    <source>
        <dbReference type="ARBA" id="ARBA00044692"/>
    </source>
</evidence>
<organism evidence="8">
    <name type="scientific">Absidia glauca</name>
    <name type="common">Pin mould</name>
    <dbReference type="NCBI Taxonomy" id="4829"/>
    <lineage>
        <taxon>Eukaryota</taxon>
        <taxon>Fungi</taxon>
        <taxon>Fungi incertae sedis</taxon>
        <taxon>Mucoromycota</taxon>
        <taxon>Mucoromycotina</taxon>
        <taxon>Mucoromycetes</taxon>
        <taxon>Mucorales</taxon>
        <taxon>Cunninghamellaceae</taxon>
        <taxon>Absidia</taxon>
    </lineage>
</organism>
<dbReference type="PANTHER" id="PTHR12395">
    <property type="entry name" value="DOM-3 RELATED"/>
    <property type="match status" value="1"/>
</dbReference>
<protein>
    <recommendedName>
        <fullName evidence="6">Decapping nuclease</fullName>
        <ecNumber evidence="6">3.6.1.-</ecNumber>
    </recommendedName>
</protein>
<keyword evidence="6" id="KW-0378">Hydrolase</keyword>
<keyword evidence="6" id="KW-0540">Nuclease</keyword>
<accession>A0A163JRB7</accession>
<sequence length="389" mass="44682">MSKRKFSGDHTTDKGESFDRKIFPVAHSSRYHGSSPVYKQPIEINSYSIDSDRRVWFDNRELKYYYRATGTDLSAGYDKFIQRDESQLEHLDTLLDALTDARSKHTDPKLTTSQFVTWRGIMTKLLCTPYSRNEPWELRVSRHKDTIFIEEQATADKKEKERQASVRQQLMCYWGYKFETLSTVSKPPKDGVDDQELADRILDGADTNVQYCVAVKTTLGKNSLIMGAEVDCSEGAKCEKNPLSRYVELKTSRLVQNPNQERNFERYKLLKFWAQSFLVGVPKVTVGFRDDDGQIVKVEDFATLNIPRLVRGKSGSWDPSVCLNFANQVLDWIADNVVANDPTLTYSIKWNQPWRELTMEYTGHDHVFLTKRFLDGETSHDLGGPRAGA</sequence>
<dbReference type="InterPro" id="IPR039039">
    <property type="entry name" value="RAI1-like_fam"/>
</dbReference>
<comment type="function">
    <text evidence="6">Decapping enzyme for NAD-capped RNAs: specifically hydrolyzes the nicotinamide adenine dinucleotide (NAD) cap from a subset of RNAs by removing the entire NAD moiety from the 5'-end of an NAD-capped RNA.</text>
</comment>
<evidence type="ECO:0000256" key="1">
    <source>
        <dbReference type="ARBA" id="ARBA00001968"/>
    </source>
</evidence>
<dbReference type="STRING" id="4829.A0A163JRB7"/>
<dbReference type="Proteomes" id="UP000078561">
    <property type="component" value="Unassembled WGS sequence"/>
</dbReference>
<dbReference type="GO" id="GO:0005634">
    <property type="term" value="C:nucleus"/>
    <property type="evidence" value="ECO:0007669"/>
    <property type="project" value="UniProtKB-SubCell"/>
</dbReference>
<keyword evidence="6" id="KW-0694">RNA-binding</keyword>
<dbReference type="GO" id="GO:0004518">
    <property type="term" value="F:nuclease activity"/>
    <property type="evidence" value="ECO:0007669"/>
    <property type="project" value="UniProtKB-KW"/>
</dbReference>
<proteinExistence type="inferred from homology"/>
<evidence type="ECO:0000256" key="5">
    <source>
        <dbReference type="ARBA" id="ARBA00048124"/>
    </source>
</evidence>
<comment type="catalytic activity">
    <reaction evidence="3">
        <text>a 5'-end (N(7)-methyl 5'-triphosphoguanosine)-ribonucleoside-ribonucleotide in mRNA + H2O = a (N(7)-methyl 5'-triphosphoguanosine)-nucleoside + a 5'-end phospho-ribonucleoside in mRNA + H(+)</text>
        <dbReference type="Rhea" id="RHEA:66928"/>
        <dbReference type="Rhea" id="RHEA-COMP:15692"/>
        <dbReference type="Rhea" id="RHEA-COMP:17313"/>
        <dbReference type="ChEBI" id="CHEBI:15377"/>
        <dbReference type="ChEBI" id="CHEBI:15378"/>
        <dbReference type="ChEBI" id="CHEBI:138282"/>
        <dbReference type="ChEBI" id="CHEBI:172876"/>
        <dbReference type="ChEBI" id="CHEBI:172877"/>
    </reaction>
    <physiologicalReaction direction="left-to-right" evidence="3">
        <dbReference type="Rhea" id="RHEA:66929"/>
    </physiologicalReaction>
</comment>
<keyword evidence="9" id="KW-1185">Reference proteome</keyword>
<evidence type="ECO:0000313" key="8">
    <source>
        <dbReference type="EMBL" id="SAM01323.1"/>
    </source>
</evidence>
<dbReference type="GO" id="GO:0003723">
    <property type="term" value="F:RNA binding"/>
    <property type="evidence" value="ECO:0007669"/>
    <property type="project" value="UniProtKB-KW"/>
</dbReference>
<comment type="similarity">
    <text evidence="2 6">Belongs to the DXO/Dom3Z family.</text>
</comment>
<comment type="catalytic activity">
    <reaction evidence="5">
        <text>a 5'-end NAD(+)-phospho-ribonucleoside in mRNA + H2O = a 5'-end phospho-ribonucleoside in mRNA + NAD(+) + H(+)</text>
        <dbReference type="Rhea" id="RHEA:60880"/>
        <dbReference type="Rhea" id="RHEA-COMP:15692"/>
        <dbReference type="Rhea" id="RHEA-COMP:15698"/>
        <dbReference type="ChEBI" id="CHEBI:15377"/>
        <dbReference type="ChEBI" id="CHEBI:15378"/>
        <dbReference type="ChEBI" id="CHEBI:57540"/>
        <dbReference type="ChEBI" id="CHEBI:138282"/>
        <dbReference type="ChEBI" id="CHEBI:144029"/>
    </reaction>
    <physiologicalReaction direction="left-to-right" evidence="5">
        <dbReference type="Rhea" id="RHEA:60881"/>
    </physiologicalReaction>
</comment>
<evidence type="ECO:0000256" key="3">
    <source>
        <dbReference type="ARBA" id="ARBA00044676"/>
    </source>
</evidence>
<feature type="domain" description="RAI1-like" evidence="7">
    <location>
        <begin position="39"/>
        <end position="373"/>
    </location>
</feature>
<name>A0A163JRB7_ABSGL</name>
<dbReference type="GO" id="GO:0005829">
    <property type="term" value="C:cytosol"/>
    <property type="evidence" value="ECO:0007669"/>
    <property type="project" value="TreeGrafter"/>
</dbReference>
<comment type="cofactor">
    <cofactor evidence="1 6">
        <name>a divalent metal cation</name>
        <dbReference type="ChEBI" id="CHEBI:60240"/>
    </cofactor>
</comment>
<keyword evidence="6" id="KW-0539">Nucleus</keyword>